<comment type="caution">
    <text evidence="3">The sequence shown here is derived from an EMBL/GenBank/DDBJ whole genome shotgun (WGS) entry which is preliminary data.</text>
</comment>
<name>A0A7W6J586_9HYPH</name>
<keyword evidence="4" id="KW-1185">Reference proteome</keyword>
<dbReference type="RefSeq" id="WP_183365369.1">
    <property type="nucleotide sequence ID" value="NZ_JACIEZ010000002.1"/>
</dbReference>
<gene>
    <name evidence="3" type="ORF">GGR23_001308</name>
</gene>
<accession>A0A7W6J586</accession>
<protein>
    <submittedName>
        <fullName evidence="3">DNA primase large subunit</fullName>
    </submittedName>
</protein>
<keyword evidence="1" id="KW-0175">Coiled coil</keyword>
<proteinExistence type="predicted"/>
<dbReference type="EMBL" id="JACIEZ010000002">
    <property type="protein sequence ID" value="MBB4064131.1"/>
    <property type="molecule type" value="Genomic_DNA"/>
</dbReference>
<feature type="region of interest" description="Disordered" evidence="2">
    <location>
        <begin position="15"/>
        <end position="51"/>
    </location>
</feature>
<sequence length="217" mass="23181">MSSLLARYLKDFGEPQAHHAAPQLPDFGETAPLAADAPDFADFPQPEAPDPDLIRQEAYAEGYETASAELGVRHAEEMEALRQAHAEELAAIRQSLERDAATAISEGLKNIAHTVADRISEELALCLAPVLQEEIARKSVTAMAGMVREAILEGEAGAIIVKGPLSLFNILATELGEDASLLRHVEAADLDLSVEMAGSVLVTRMSAFAASLKKVLE</sequence>
<dbReference type="AlphaFoldDB" id="A0A7W6J586"/>
<dbReference type="Proteomes" id="UP000528286">
    <property type="component" value="Unassembled WGS sequence"/>
</dbReference>
<feature type="compositionally biased region" description="Low complexity" evidence="2">
    <location>
        <begin position="31"/>
        <end position="45"/>
    </location>
</feature>
<evidence type="ECO:0000256" key="2">
    <source>
        <dbReference type="SAM" id="MobiDB-lite"/>
    </source>
</evidence>
<organism evidence="3 4">
    <name type="scientific">Gellertiella hungarica</name>
    <dbReference type="NCBI Taxonomy" id="1572859"/>
    <lineage>
        <taxon>Bacteria</taxon>
        <taxon>Pseudomonadati</taxon>
        <taxon>Pseudomonadota</taxon>
        <taxon>Alphaproteobacteria</taxon>
        <taxon>Hyphomicrobiales</taxon>
        <taxon>Rhizobiaceae</taxon>
        <taxon>Gellertiella</taxon>
    </lineage>
</organism>
<evidence type="ECO:0000313" key="3">
    <source>
        <dbReference type="EMBL" id="MBB4064131.1"/>
    </source>
</evidence>
<feature type="coiled-coil region" evidence="1">
    <location>
        <begin position="75"/>
        <end position="106"/>
    </location>
</feature>
<evidence type="ECO:0000256" key="1">
    <source>
        <dbReference type="SAM" id="Coils"/>
    </source>
</evidence>
<evidence type="ECO:0000313" key="4">
    <source>
        <dbReference type="Proteomes" id="UP000528286"/>
    </source>
</evidence>
<reference evidence="3 4" key="1">
    <citation type="submission" date="2020-08" db="EMBL/GenBank/DDBJ databases">
        <title>Genomic Encyclopedia of Type Strains, Phase IV (KMG-IV): sequencing the most valuable type-strain genomes for metagenomic binning, comparative biology and taxonomic classification.</title>
        <authorList>
            <person name="Goeker M."/>
        </authorList>
    </citation>
    <scope>NUCLEOTIDE SEQUENCE [LARGE SCALE GENOMIC DNA]</scope>
    <source>
        <strain evidence="3 4">DSM 29853</strain>
    </source>
</reference>